<evidence type="ECO:0000256" key="1">
    <source>
        <dbReference type="SAM" id="Phobius"/>
    </source>
</evidence>
<accession>A0A9P3UP52</accession>
<gene>
    <name evidence="2" type="ORF">LshimejAT787_1103690</name>
</gene>
<keyword evidence="3" id="KW-1185">Reference proteome</keyword>
<dbReference type="Proteomes" id="UP001063166">
    <property type="component" value="Unassembled WGS sequence"/>
</dbReference>
<keyword evidence="1" id="KW-1133">Transmembrane helix</keyword>
<protein>
    <submittedName>
        <fullName evidence="2">Uncharacterized protein</fullName>
    </submittedName>
</protein>
<feature type="transmembrane region" description="Helical" evidence="1">
    <location>
        <begin position="419"/>
        <end position="439"/>
    </location>
</feature>
<reference evidence="2" key="1">
    <citation type="submission" date="2022-07" db="EMBL/GenBank/DDBJ databases">
        <title>The genome of Lyophyllum shimeji provides insight into the initial evolution of ectomycorrhizal fungal genome.</title>
        <authorList>
            <person name="Kobayashi Y."/>
            <person name="Shibata T."/>
            <person name="Hirakawa H."/>
            <person name="Shigenobu S."/>
            <person name="Nishiyama T."/>
            <person name="Yamada A."/>
            <person name="Hasebe M."/>
            <person name="Kawaguchi M."/>
        </authorList>
    </citation>
    <scope>NUCLEOTIDE SEQUENCE</scope>
    <source>
        <strain evidence="2">AT787</strain>
    </source>
</reference>
<comment type="caution">
    <text evidence="2">The sequence shown here is derived from an EMBL/GenBank/DDBJ whole genome shotgun (WGS) entry which is preliminary data.</text>
</comment>
<feature type="transmembrane region" description="Helical" evidence="1">
    <location>
        <begin position="361"/>
        <end position="378"/>
    </location>
</feature>
<dbReference type="AlphaFoldDB" id="A0A9P3UP52"/>
<evidence type="ECO:0000313" key="3">
    <source>
        <dbReference type="Proteomes" id="UP001063166"/>
    </source>
</evidence>
<dbReference type="EMBL" id="BRPK01000011">
    <property type="protein sequence ID" value="GLB42354.1"/>
    <property type="molecule type" value="Genomic_DNA"/>
</dbReference>
<keyword evidence="1" id="KW-0812">Transmembrane</keyword>
<proteinExistence type="predicted"/>
<sequence>MSICSPEKPEDAFLAAESRVIAGSLRQTTSKHTGRYGTEARVQPEDMCIQPAMFFTAAEPVPSYLPPQWSAHVHPEGQLYFYRQAALRIVTEAYIYDRDTMEKLTYWIKEIEDLIPRKQILLTDDVELFLQIEGDDCAYYFVDHRSRTQFWLDVVDTDDLGLLPAVSPSHLRLALHELYWMHVEYFPMHFNGLTAPVVDELTGVFSHALADHMTSRNSTFPYAEADCAKFLKLLKTARELRDGHITCFIARLWHLVYRHRFSTHYGEQHARLSRDQPILVDTSRESRRIGSMTSLLTFKTSDAYVARLNDIYTDHLVYAHQWQPFMAKCLKDWGSWSHFALSSLVLHLLLCFIPSSRLLSIFSASCLGASMISSIFLVHRHDHLENATATEAMIYLNGVRSDNFKFQLVAFAYSLPKALYFWGLTSLTMNCILAIAISAPACSSWILSFLGLLSLCLFALLAFQDATSSRKILRLPKLRWRRVKTDETLQV</sequence>
<name>A0A9P3UP52_LYOSH</name>
<organism evidence="2 3">
    <name type="scientific">Lyophyllum shimeji</name>
    <name type="common">Hon-shimeji</name>
    <name type="synonym">Tricholoma shimeji</name>
    <dbReference type="NCBI Taxonomy" id="47721"/>
    <lineage>
        <taxon>Eukaryota</taxon>
        <taxon>Fungi</taxon>
        <taxon>Dikarya</taxon>
        <taxon>Basidiomycota</taxon>
        <taxon>Agaricomycotina</taxon>
        <taxon>Agaricomycetes</taxon>
        <taxon>Agaricomycetidae</taxon>
        <taxon>Agaricales</taxon>
        <taxon>Tricholomatineae</taxon>
        <taxon>Lyophyllaceae</taxon>
        <taxon>Lyophyllum</taxon>
    </lineage>
</organism>
<evidence type="ECO:0000313" key="2">
    <source>
        <dbReference type="EMBL" id="GLB42354.1"/>
    </source>
</evidence>
<dbReference type="OrthoDB" id="2674421at2759"/>
<keyword evidence="1" id="KW-0472">Membrane</keyword>
<feature type="transmembrane region" description="Helical" evidence="1">
    <location>
        <begin position="445"/>
        <end position="463"/>
    </location>
</feature>